<sequence length="285" mass="30539">MFTHIAWRLDAMIAAITDHRPPLTRPIEQALRAVPRHWFVPPVGESPERDGRSAPIDREADPPAWWDAVYAGRPIVAPDGCSCPAPSAVADLLELLGPVPGQRVLEVGTRTGWTAALLCRLVGQSGSVTSIEADPTVAERAAKNLAAAGALPHLVVGDGRAGWAERAPYDGVHATYAVRTVPYAWIAQTRPGGVVVAPYGDGHALRLVVGPDGTAGGRFSPLTTMTWTRRDTPPGAVLTEDVLAEPGDARRTWADWGEPERERFGVTITPDGQRVWLDSPERVIG</sequence>
<dbReference type="GO" id="GO:0032259">
    <property type="term" value="P:methylation"/>
    <property type="evidence" value="ECO:0007669"/>
    <property type="project" value="UniProtKB-KW"/>
</dbReference>
<evidence type="ECO:0000256" key="4">
    <source>
        <dbReference type="ARBA" id="ARBA00013346"/>
    </source>
</evidence>
<dbReference type="SUPFAM" id="SSF53335">
    <property type="entry name" value="S-adenosyl-L-methionine-dependent methyltransferases"/>
    <property type="match status" value="1"/>
</dbReference>
<dbReference type="InterPro" id="IPR000682">
    <property type="entry name" value="PCMT"/>
</dbReference>
<keyword evidence="13" id="KW-1185">Reference proteome</keyword>
<dbReference type="EMBL" id="JACHMB010000001">
    <property type="protein sequence ID" value="MBB5778627.1"/>
    <property type="molecule type" value="Genomic_DNA"/>
</dbReference>
<evidence type="ECO:0000256" key="7">
    <source>
        <dbReference type="ARBA" id="ARBA00022679"/>
    </source>
</evidence>
<comment type="subcellular location">
    <subcellularLocation>
        <location evidence="1">Cytoplasm</location>
    </subcellularLocation>
</comment>
<evidence type="ECO:0000256" key="8">
    <source>
        <dbReference type="ARBA" id="ARBA00022691"/>
    </source>
</evidence>
<dbReference type="EC" id="2.1.1.77" evidence="3"/>
<evidence type="ECO:0000313" key="13">
    <source>
        <dbReference type="Proteomes" id="UP000579153"/>
    </source>
</evidence>
<evidence type="ECO:0000256" key="3">
    <source>
        <dbReference type="ARBA" id="ARBA00011890"/>
    </source>
</evidence>
<comment type="similarity">
    <text evidence="2">Belongs to the methyltransferase superfamily. L-isoaspartyl/D-aspartyl protein methyltransferase family.</text>
</comment>
<keyword evidence="5" id="KW-0963">Cytoplasm</keyword>
<dbReference type="PANTHER" id="PTHR11579:SF0">
    <property type="entry name" value="PROTEIN-L-ISOASPARTATE(D-ASPARTATE) O-METHYLTRANSFERASE"/>
    <property type="match status" value="1"/>
</dbReference>
<evidence type="ECO:0000256" key="10">
    <source>
        <dbReference type="ARBA" id="ARBA00031323"/>
    </source>
</evidence>
<dbReference type="InterPro" id="IPR029063">
    <property type="entry name" value="SAM-dependent_MTases_sf"/>
</dbReference>
<evidence type="ECO:0000313" key="12">
    <source>
        <dbReference type="EMBL" id="MBB5778627.1"/>
    </source>
</evidence>
<organism evidence="12 13">
    <name type="scientific">Nonomuraea jabiensis</name>
    <dbReference type="NCBI Taxonomy" id="882448"/>
    <lineage>
        <taxon>Bacteria</taxon>
        <taxon>Bacillati</taxon>
        <taxon>Actinomycetota</taxon>
        <taxon>Actinomycetes</taxon>
        <taxon>Streptosporangiales</taxon>
        <taxon>Streptosporangiaceae</taxon>
        <taxon>Nonomuraea</taxon>
    </lineage>
</organism>
<evidence type="ECO:0000256" key="9">
    <source>
        <dbReference type="ARBA" id="ARBA00030757"/>
    </source>
</evidence>
<dbReference type="Gene3D" id="3.40.50.150">
    <property type="entry name" value="Vaccinia Virus protein VP39"/>
    <property type="match status" value="1"/>
</dbReference>
<evidence type="ECO:0000256" key="2">
    <source>
        <dbReference type="ARBA" id="ARBA00005369"/>
    </source>
</evidence>
<dbReference type="PANTHER" id="PTHR11579">
    <property type="entry name" value="PROTEIN-L-ISOASPARTATE O-METHYLTRANSFERASE"/>
    <property type="match status" value="1"/>
</dbReference>
<accession>A0A7W9G7L7</accession>
<keyword evidence="8" id="KW-0949">S-adenosyl-L-methionine</keyword>
<dbReference type="RefSeq" id="WP_246554849.1">
    <property type="nucleotide sequence ID" value="NZ_JACHMB010000001.1"/>
</dbReference>
<dbReference type="CDD" id="cd02440">
    <property type="entry name" value="AdoMet_MTases"/>
    <property type="match status" value="1"/>
</dbReference>
<name>A0A7W9G7L7_9ACTN</name>
<reference evidence="12 13" key="1">
    <citation type="submission" date="2020-08" db="EMBL/GenBank/DDBJ databases">
        <title>Sequencing the genomes of 1000 actinobacteria strains.</title>
        <authorList>
            <person name="Klenk H.-P."/>
        </authorList>
    </citation>
    <scope>NUCLEOTIDE SEQUENCE [LARGE SCALE GENOMIC DNA]</scope>
    <source>
        <strain evidence="12 13">DSM 45507</strain>
    </source>
</reference>
<gene>
    <name evidence="12" type="ORF">HD596_005383</name>
</gene>
<keyword evidence="6 12" id="KW-0489">Methyltransferase</keyword>
<protein>
    <recommendedName>
        <fullName evidence="4">Protein-L-isoaspartate O-methyltransferase</fullName>
        <ecNumber evidence="3">2.1.1.77</ecNumber>
    </recommendedName>
    <alternativeName>
        <fullName evidence="11">L-isoaspartyl protein carboxyl methyltransferase</fullName>
    </alternativeName>
    <alternativeName>
        <fullName evidence="9">Protein L-isoaspartyl methyltransferase</fullName>
    </alternativeName>
    <alternativeName>
        <fullName evidence="10">Protein-beta-aspartate methyltransferase</fullName>
    </alternativeName>
</protein>
<dbReference type="GO" id="GO:0004719">
    <property type="term" value="F:protein-L-isoaspartate (D-aspartate) O-methyltransferase activity"/>
    <property type="evidence" value="ECO:0007669"/>
    <property type="project" value="UniProtKB-EC"/>
</dbReference>
<evidence type="ECO:0000256" key="11">
    <source>
        <dbReference type="ARBA" id="ARBA00031350"/>
    </source>
</evidence>
<evidence type="ECO:0000256" key="1">
    <source>
        <dbReference type="ARBA" id="ARBA00004496"/>
    </source>
</evidence>
<evidence type="ECO:0000256" key="6">
    <source>
        <dbReference type="ARBA" id="ARBA00022603"/>
    </source>
</evidence>
<proteinExistence type="inferred from homology"/>
<evidence type="ECO:0000256" key="5">
    <source>
        <dbReference type="ARBA" id="ARBA00022490"/>
    </source>
</evidence>
<dbReference type="AlphaFoldDB" id="A0A7W9G7L7"/>
<dbReference type="Proteomes" id="UP000579153">
    <property type="component" value="Unassembled WGS sequence"/>
</dbReference>
<keyword evidence="7 12" id="KW-0808">Transferase</keyword>
<comment type="caution">
    <text evidence="12">The sequence shown here is derived from an EMBL/GenBank/DDBJ whole genome shotgun (WGS) entry which is preliminary data.</text>
</comment>
<dbReference type="GO" id="GO:0005737">
    <property type="term" value="C:cytoplasm"/>
    <property type="evidence" value="ECO:0007669"/>
    <property type="project" value="UniProtKB-SubCell"/>
</dbReference>
<dbReference type="Pfam" id="PF01135">
    <property type="entry name" value="PCMT"/>
    <property type="match status" value="1"/>
</dbReference>